<dbReference type="Proteomes" id="UP001285921">
    <property type="component" value="Unassembled WGS sequence"/>
</dbReference>
<protein>
    <submittedName>
        <fullName evidence="1">Uncharacterized protein</fullName>
    </submittedName>
</protein>
<keyword evidence="2" id="KW-1185">Reference proteome</keyword>
<gene>
    <name evidence="1" type="ORF">PghCCS26_47180</name>
</gene>
<comment type="caution">
    <text evidence="1">The sequence shown here is derived from an EMBL/GenBank/DDBJ whole genome shotgun (WGS) entry which is preliminary data.</text>
</comment>
<name>A0ABQ6NSP7_9BACL</name>
<organism evidence="1 2">
    <name type="scientific">Paenibacillus glycanilyticus</name>
    <dbReference type="NCBI Taxonomy" id="126569"/>
    <lineage>
        <taxon>Bacteria</taxon>
        <taxon>Bacillati</taxon>
        <taxon>Bacillota</taxon>
        <taxon>Bacilli</taxon>
        <taxon>Bacillales</taxon>
        <taxon>Paenibacillaceae</taxon>
        <taxon>Paenibacillus</taxon>
    </lineage>
</organism>
<dbReference type="RefSeq" id="WP_317981512.1">
    <property type="nucleotide sequence ID" value="NZ_BTCL01000021.1"/>
</dbReference>
<proteinExistence type="predicted"/>
<reference evidence="1 2" key="1">
    <citation type="submission" date="2023-05" db="EMBL/GenBank/DDBJ databases">
        <title>Draft genome of Paenibacillus sp. CCS26.</title>
        <authorList>
            <person name="Akita H."/>
            <person name="Shinto Y."/>
            <person name="Kimura Z."/>
        </authorList>
    </citation>
    <scope>NUCLEOTIDE SEQUENCE [LARGE SCALE GENOMIC DNA]</scope>
    <source>
        <strain evidence="1 2">CCS26</strain>
    </source>
</reference>
<accession>A0ABQ6NSP7</accession>
<sequence length="90" mass="10206">MDDTFTQRMLEIAQQSEAYYTARIAELTAEVRRLRTNMTELQTYAETKAAEYSAKEDNGVVMTLYYCGKADAYADMAARASVAYIRPNTL</sequence>
<dbReference type="EMBL" id="BTCL01000021">
    <property type="protein sequence ID" value="GMK47588.1"/>
    <property type="molecule type" value="Genomic_DNA"/>
</dbReference>
<evidence type="ECO:0000313" key="1">
    <source>
        <dbReference type="EMBL" id="GMK47588.1"/>
    </source>
</evidence>
<evidence type="ECO:0000313" key="2">
    <source>
        <dbReference type="Proteomes" id="UP001285921"/>
    </source>
</evidence>